<protein>
    <submittedName>
        <fullName evidence="3">SDR family oxidoreductase</fullName>
    </submittedName>
</protein>
<evidence type="ECO:0000256" key="2">
    <source>
        <dbReference type="ARBA" id="ARBA00023002"/>
    </source>
</evidence>
<dbReference type="Pfam" id="PF00106">
    <property type="entry name" value="adh_short"/>
    <property type="match status" value="1"/>
</dbReference>
<comment type="caution">
    <text evidence="3">The sequence shown here is derived from an EMBL/GenBank/DDBJ whole genome shotgun (WGS) entry which is preliminary data.</text>
</comment>
<dbReference type="PANTHER" id="PTHR42760">
    <property type="entry name" value="SHORT-CHAIN DEHYDROGENASES/REDUCTASES FAMILY MEMBER"/>
    <property type="match status" value="1"/>
</dbReference>
<accession>A0A8J6NYC7</accession>
<name>A0A8J6NYC7_9BACT</name>
<evidence type="ECO:0000313" key="3">
    <source>
        <dbReference type="EMBL" id="MBC8430803.1"/>
    </source>
</evidence>
<sequence>MIPNGTQYLVNIPVPGSMGAQRNGKTGKIELADAGADVVIADILTSLAEDVVKEIEERGHRALGVKLDVTNANDVQEMISKVTDHFGRIDILINNAGIQCISAAEWGKYNINVNAIAPGIIETDLTRKRLEDKEYFDLWINRTPLERIGKPEDLSGAIIYLSSKASDFVTGNTIMIDGGYKVQ</sequence>
<comment type="similarity">
    <text evidence="1">Belongs to the short-chain dehydrogenases/reductases (SDR) family.</text>
</comment>
<dbReference type="EMBL" id="JACNIG010000085">
    <property type="protein sequence ID" value="MBC8430803.1"/>
    <property type="molecule type" value="Genomic_DNA"/>
</dbReference>
<dbReference type="PRINTS" id="PR00081">
    <property type="entry name" value="GDHRDH"/>
</dbReference>
<dbReference type="AlphaFoldDB" id="A0A8J6NYC7"/>
<reference evidence="3 4" key="1">
    <citation type="submission" date="2020-08" db="EMBL/GenBank/DDBJ databases">
        <title>Bridging the membrane lipid divide: bacteria of the FCB group superphylum have the potential to synthesize archaeal ether lipids.</title>
        <authorList>
            <person name="Villanueva L."/>
            <person name="Von Meijenfeldt F.A.B."/>
            <person name="Westbye A.B."/>
            <person name="Yadav S."/>
            <person name="Hopmans E.C."/>
            <person name="Dutilh B.E."/>
            <person name="Sinninghe Damste J.S."/>
        </authorList>
    </citation>
    <scope>NUCLEOTIDE SEQUENCE [LARGE SCALE GENOMIC DNA]</scope>
    <source>
        <strain evidence="3">NIOZ-UU17</strain>
    </source>
</reference>
<organism evidence="3 4">
    <name type="scientific">Candidatus Desulfatibia vada</name>
    <dbReference type="NCBI Taxonomy" id="2841696"/>
    <lineage>
        <taxon>Bacteria</taxon>
        <taxon>Pseudomonadati</taxon>
        <taxon>Thermodesulfobacteriota</taxon>
        <taxon>Desulfobacteria</taxon>
        <taxon>Desulfobacterales</taxon>
        <taxon>Desulfobacterales incertae sedis</taxon>
        <taxon>Candidatus Desulfatibia</taxon>
    </lineage>
</organism>
<dbReference type="GO" id="GO:0016616">
    <property type="term" value="F:oxidoreductase activity, acting on the CH-OH group of donors, NAD or NADP as acceptor"/>
    <property type="evidence" value="ECO:0007669"/>
    <property type="project" value="TreeGrafter"/>
</dbReference>
<proteinExistence type="inferred from homology"/>
<evidence type="ECO:0000256" key="1">
    <source>
        <dbReference type="ARBA" id="ARBA00006484"/>
    </source>
</evidence>
<dbReference type="Proteomes" id="UP000605201">
    <property type="component" value="Unassembled WGS sequence"/>
</dbReference>
<dbReference type="InterPro" id="IPR036291">
    <property type="entry name" value="NAD(P)-bd_dom_sf"/>
</dbReference>
<dbReference type="PANTHER" id="PTHR42760:SF115">
    <property type="entry name" value="3-OXOACYL-[ACYL-CARRIER-PROTEIN] REDUCTASE FABG"/>
    <property type="match status" value="1"/>
</dbReference>
<gene>
    <name evidence="3" type="ORF">H8D96_02680</name>
</gene>
<dbReference type="SUPFAM" id="SSF51735">
    <property type="entry name" value="NAD(P)-binding Rossmann-fold domains"/>
    <property type="match status" value="1"/>
</dbReference>
<dbReference type="InterPro" id="IPR002347">
    <property type="entry name" value="SDR_fam"/>
</dbReference>
<evidence type="ECO:0000313" key="4">
    <source>
        <dbReference type="Proteomes" id="UP000605201"/>
    </source>
</evidence>
<dbReference type="Gene3D" id="3.40.50.720">
    <property type="entry name" value="NAD(P)-binding Rossmann-like Domain"/>
    <property type="match status" value="2"/>
</dbReference>
<dbReference type="Pfam" id="PF13561">
    <property type="entry name" value="adh_short_C2"/>
    <property type="match status" value="1"/>
</dbReference>
<keyword evidence="2" id="KW-0560">Oxidoreductase</keyword>